<evidence type="ECO:0000313" key="2">
    <source>
        <dbReference type="EMBL" id="PYE78502.1"/>
    </source>
</evidence>
<dbReference type="RefSeq" id="WP_110465152.1">
    <property type="nucleotide sequence ID" value="NZ_JAMOFZ010000006.1"/>
</dbReference>
<dbReference type="AlphaFoldDB" id="A0A318SI66"/>
<feature type="compositionally biased region" description="Basic and acidic residues" evidence="1">
    <location>
        <begin position="95"/>
        <end position="115"/>
    </location>
</feature>
<dbReference type="OrthoDB" id="121633at2"/>
<dbReference type="InterPro" id="IPR036567">
    <property type="entry name" value="RHF-like"/>
</dbReference>
<organism evidence="2 3">
    <name type="scientific">Xylophilus ampelinus</name>
    <dbReference type="NCBI Taxonomy" id="54067"/>
    <lineage>
        <taxon>Bacteria</taxon>
        <taxon>Pseudomonadati</taxon>
        <taxon>Pseudomonadota</taxon>
        <taxon>Betaproteobacteria</taxon>
        <taxon>Burkholderiales</taxon>
        <taxon>Xylophilus</taxon>
    </lineage>
</organism>
<name>A0A318SI66_9BURK</name>
<evidence type="ECO:0000256" key="1">
    <source>
        <dbReference type="SAM" id="MobiDB-lite"/>
    </source>
</evidence>
<dbReference type="Proteomes" id="UP000247540">
    <property type="component" value="Unassembled WGS sequence"/>
</dbReference>
<dbReference type="SUPFAM" id="SSF69754">
    <property type="entry name" value="Ribosome binding protein Y (YfiA homologue)"/>
    <property type="match status" value="1"/>
</dbReference>
<dbReference type="EMBL" id="QJTC01000006">
    <property type="protein sequence ID" value="PYE78502.1"/>
    <property type="molecule type" value="Genomic_DNA"/>
</dbReference>
<feature type="region of interest" description="Disordered" evidence="1">
    <location>
        <begin position="95"/>
        <end position="126"/>
    </location>
</feature>
<evidence type="ECO:0000313" key="3">
    <source>
        <dbReference type="Proteomes" id="UP000247540"/>
    </source>
</evidence>
<proteinExistence type="predicted"/>
<comment type="caution">
    <text evidence="2">The sequence shown here is derived from an EMBL/GenBank/DDBJ whole genome shotgun (WGS) entry which is preliminary data.</text>
</comment>
<dbReference type="InterPro" id="IPR003489">
    <property type="entry name" value="RHF/RaiA"/>
</dbReference>
<accession>A0A318SI66</accession>
<gene>
    <name evidence="2" type="ORF">DFQ15_1065</name>
</gene>
<sequence length="126" mass="14098">MQVQVNTHNGVQGREAMELWTNEEVNAGLARFKDHVTRVEVHISDENSGKAGADDKRCTMEARVAHQPPAAVTHHAPTVDEAFRGALRKLKHLLESTLDRRNDHRDRDSVRRDSDAAPVIDQTSVT</sequence>
<evidence type="ECO:0008006" key="4">
    <source>
        <dbReference type="Google" id="ProtNLM"/>
    </source>
</evidence>
<reference evidence="2 3" key="1">
    <citation type="submission" date="2018-06" db="EMBL/GenBank/DDBJ databases">
        <title>Genomic Encyclopedia of Type Strains, Phase III (KMG-III): the genomes of soil and plant-associated and newly described type strains.</title>
        <authorList>
            <person name="Whitman W."/>
        </authorList>
    </citation>
    <scope>NUCLEOTIDE SEQUENCE [LARGE SCALE GENOMIC DNA]</scope>
    <source>
        <strain evidence="2 3">CECT 7646</strain>
    </source>
</reference>
<dbReference type="Pfam" id="PF02482">
    <property type="entry name" value="Ribosomal_S30AE"/>
    <property type="match status" value="1"/>
</dbReference>
<keyword evidence="3" id="KW-1185">Reference proteome</keyword>
<protein>
    <recommendedName>
        <fullName evidence="4">Sigma 54 modulation/S30EA-like ribosomal protein</fullName>
    </recommendedName>
</protein>
<dbReference type="Gene3D" id="3.30.160.100">
    <property type="entry name" value="Ribosome hibernation promotion factor-like"/>
    <property type="match status" value="1"/>
</dbReference>